<keyword evidence="2" id="KW-0808">Transferase</keyword>
<evidence type="ECO:0000313" key="2">
    <source>
        <dbReference type="EMBL" id="GEW55612.1"/>
    </source>
</evidence>
<comment type="caution">
    <text evidence="2">The sequence shown here is derived from an EMBL/GenBank/DDBJ whole genome shotgun (WGS) entry which is preliminary data.</text>
</comment>
<keyword evidence="2" id="KW-0548">Nucleotidyltransferase</keyword>
<dbReference type="InterPro" id="IPR026960">
    <property type="entry name" value="RVT-Znf"/>
</dbReference>
<sequence length="272" mass="31198">MASNTGCSARTFPITYLGLPIGSNMSLMAIWKLLVDIFHSKLSSWKASLLSYGGRFTLLKTVLGSLVIRALHGSEGGFEQNGYNFNGLWSKIVGTSNYLHSSSILPVDSIRYQVAEISNIEVREGMDKCIWSISQDGNFTVGSLRCLIDDHMLPYLDSKTTWDKSLPRKVNIFMWRLNLDRLPHRLNLSARRIEIPQISCSSCNGNVESNSHIFFDCFIAKEVWKLIRRWCEDVFPPFKSNNHRLDWLSSWHASRDKKHRLYLIFAASLWFI</sequence>
<dbReference type="EMBL" id="BKCJ010063422">
    <property type="protein sequence ID" value="GEW55612.1"/>
    <property type="molecule type" value="Genomic_DNA"/>
</dbReference>
<dbReference type="PANTHER" id="PTHR33116">
    <property type="entry name" value="REVERSE TRANSCRIPTASE ZINC-BINDING DOMAIN-CONTAINING PROTEIN-RELATED-RELATED"/>
    <property type="match status" value="1"/>
</dbReference>
<dbReference type="Pfam" id="PF13966">
    <property type="entry name" value="zf-RVT"/>
    <property type="match status" value="1"/>
</dbReference>
<accession>A0A699GW25</accession>
<organism evidence="2">
    <name type="scientific">Tanacetum cinerariifolium</name>
    <name type="common">Dalmatian daisy</name>
    <name type="synonym">Chrysanthemum cinerariifolium</name>
    <dbReference type="NCBI Taxonomy" id="118510"/>
    <lineage>
        <taxon>Eukaryota</taxon>
        <taxon>Viridiplantae</taxon>
        <taxon>Streptophyta</taxon>
        <taxon>Embryophyta</taxon>
        <taxon>Tracheophyta</taxon>
        <taxon>Spermatophyta</taxon>
        <taxon>Magnoliopsida</taxon>
        <taxon>eudicotyledons</taxon>
        <taxon>Gunneridae</taxon>
        <taxon>Pentapetalae</taxon>
        <taxon>asterids</taxon>
        <taxon>campanulids</taxon>
        <taxon>Asterales</taxon>
        <taxon>Asteraceae</taxon>
        <taxon>Asteroideae</taxon>
        <taxon>Anthemideae</taxon>
        <taxon>Anthemidinae</taxon>
        <taxon>Tanacetum</taxon>
    </lineage>
</organism>
<proteinExistence type="predicted"/>
<dbReference type="PANTHER" id="PTHR33116:SF79">
    <property type="entry name" value="REVERSE TRANSCRIPTASE DOMAIN, ZINC FINGER, CCHC-TYPE-RELATED"/>
    <property type="match status" value="1"/>
</dbReference>
<evidence type="ECO:0000259" key="1">
    <source>
        <dbReference type="Pfam" id="PF13966"/>
    </source>
</evidence>
<keyword evidence="2" id="KW-0695">RNA-directed DNA polymerase</keyword>
<protein>
    <submittedName>
        <fullName evidence="2">RNA-directed DNA polymerase, eukaryota</fullName>
    </submittedName>
</protein>
<dbReference type="AlphaFoldDB" id="A0A699GW25"/>
<dbReference type="GO" id="GO:0003964">
    <property type="term" value="F:RNA-directed DNA polymerase activity"/>
    <property type="evidence" value="ECO:0007669"/>
    <property type="project" value="UniProtKB-KW"/>
</dbReference>
<reference evidence="2" key="1">
    <citation type="journal article" date="2019" name="Sci. Rep.">
        <title>Draft genome of Tanacetum cinerariifolium, the natural source of mosquito coil.</title>
        <authorList>
            <person name="Yamashiro T."/>
            <person name="Shiraishi A."/>
            <person name="Satake H."/>
            <person name="Nakayama K."/>
        </authorList>
    </citation>
    <scope>NUCLEOTIDE SEQUENCE</scope>
</reference>
<gene>
    <name evidence="2" type="ORF">Tci_227588</name>
</gene>
<feature type="domain" description="Reverse transcriptase zinc-binding" evidence="1">
    <location>
        <begin position="157"/>
        <end position="224"/>
    </location>
</feature>
<name>A0A699GW25_TANCI</name>